<name>A0A0S3KDZ1_9ENTE</name>
<sequence length="420" mass="44430">MSKVNCIQADWQQDVSAIAGLNAGGGAADSIATLIKDSFDIITDAEDTISRYDSDGEINSVFDTDSVGKYQLASFPTLTETLHKYSKNAPISIQNDIDLPFNMKLDDFLGAMSNVDIKGYSTAATGSLAKSGNFSTGQSGIVTLKDLLEPATPLGKQLKREYIEFKKQIGDDFTYEEYQMMAMNLASYDYDSFLEALAKGTAAFALTVAVTSIPVIGPIISLGMSGVGALEGFWGAATGNSLLTGRKLSGEEKVLSGLFGAMNLAFAGLTAYNSFFKGKVKIPSKKPKEVGTKYYPGKAGPLDDGVADTFTGGTYTETVLTTDTTMYRTSGGSAGEVGRYISRTPQNGGLQSQLDSALNPQWGNTATTVTEVTVPKGTVIYEGTAGPQIIKDSLGNRVGTLPGGGNQIYIPEVDASWFGK</sequence>
<keyword evidence="1" id="KW-0472">Membrane</keyword>
<feature type="transmembrane region" description="Helical" evidence="1">
    <location>
        <begin position="202"/>
        <end position="224"/>
    </location>
</feature>
<reference evidence="2 4" key="2">
    <citation type="submission" date="2015-12" db="EMBL/GenBank/DDBJ databases">
        <authorList>
            <person name="Lauer A."/>
            <person name="Humrighouse B."/>
            <person name="Loparev V."/>
            <person name="Shewmaker P.L."/>
            <person name="Whitney A.M."/>
            <person name="McLaughlin R.W."/>
        </authorList>
    </citation>
    <scope>NUCLEOTIDE SEQUENCE [LARGE SCALE GENOMIC DNA]</scope>
    <source>
        <strain evidence="2 4">LMG 23085</strain>
    </source>
</reference>
<keyword evidence="4" id="KW-1185">Reference proteome</keyword>
<dbReference type="Proteomes" id="UP000183039">
    <property type="component" value="Unassembled WGS sequence"/>
</dbReference>
<evidence type="ECO:0000313" key="4">
    <source>
        <dbReference type="Proteomes" id="UP000065511"/>
    </source>
</evidence>
<dbReference type="RefSeq" id="WP_071878829.1">
    <property type="nucleotide sequence ID" value="NZ_JXLC01000026.1"/>
</dbReference>
<gene>
    <name evidence="2" type="ORF">ATZ33_13795</name>
    <name evidence="3" type="ORF">RV15_GL001843</name>
</gene>
<dbReference type="OrthoDB" id="1899157at2"/>
<organism evidence="3 5">
    <name type="scientific">Enterococcus silesiacus</name>
    <dbReference type="NCBI Taxonomy" id="332949"/>
    <lineage>
        <taxon>Bacteria</taxon>
        <taxon>Bacillati</taxon>
        <taxon>Bacillota</taxon>
        <taxon>Bacilli</taxon>
        <taxon>Lactobacillales</taxon>
        <taxon>Enterococcaceae</taxon>
        <taxon>Enterococcus</taxon>
    </lineage>
</organism>
<evidence type="ECO:0000313" key="5">
    <source>
        <dbReference type="Proteomes" id="UP000183039"/>
    </source>
</evidence>
<protein>
    <recommendedName>
        <fullName evidence="6">Pre-toxin TG domain-containing protein</fullName>
    </recommendedName>
</protein>
<dbReference type="EMBL" id="JXLC01000026">
    <property type="protein sequence ID" value="OJG88184.1"/>
    <property type="molecule type" value="Genomic_DNA"/>
</dbReference>
<feature type="transmembrane region" description="Helical" evidence="1">
    <location>
        <begin position="254"/>
        <end position="276"/>
    </location>
</feature>
<proteinExistence type="predicted"/>
<reference evidence="3 5" key="1">
    <citation type="submission" date="2014-12" db="EMBL/GenBank/DDBJ databases">
        <title>Draft genome sequences of 29 type strains of Enterococci.</title>
        <authorList>
            <person name="Zhong Z."/>
            <person name="Sun Z."/>
            <person name="Liu W."/>
            <person name="Zhang W."/>
            <person name="Zhang H."/>
        </authorList>
    </citation>
    <scope>NUCLEOTIDE SEQUENCE [LARGE SCALE GENOMIC DNA]</scope>
    <source>
        <strain evidence="3 5">DSM 22801</strain>
    </source>
</reference>
<evidence type="ECO:0000256" key="1">
    <source>
        <dbReference type="SAM" id="Phobius"/>
    </source>
</evidence>
<evidence type="ECO:0000313" key="2">
    <source>
        <dbReference type="EMBL" id="ALS02420.1"/>
    </source>
</evidence>
<dbReference type="Proteomes" id="UP000065511">
    <property type="component" value="Chromosome"/>
</dbReference>
<dbReference type="KEGG" id="ess:ATZ33_13795"/>
<dbReference type="EMBL" id="CP013614">
    <property type="protein sequence ID" value="ALS02420.1"/>
    <property type="molecule type" value="Genomic_DNA"/>
</dbReference>
<evidence type="ECO:0008006" key="6">
    <source>
        <dbReference type="Google" id="ProtNLM"/>
    </source>
</evidence>
<keyword evidence="1" id="KW-0812">Transmembrane</keyword>
<dbReference type="AlphaFoldDB" id="A0A0S3KDZ1"/>
<evidence type="ECO:0000313" key="3">
    <source>
        <dbReference type="EMBL" id="OJG88184.1"/>
    </source>
</evidence>
<keyword evidence="1" id="KW-1133">Transmembrane helix</keyword>
<accession>A0A0S3KDZ1</accession>